<dbReference type="AlphaFoldDB" id="A0A1M7GET6"/>
<protein>
    <submittedName>
        <fullName evidence="1">Uncharacterized protein</fullName>
    </submittedName>
</protein>
<name>A0A1M7GET6_9FLAO</name>
<dbReference type="OrthoDB" id="1048413at2"/>
<reference evidence="2" key="1">
    <citation type="submission" date="2016-11" db="EMBL/GenBank/DDBJ databases">
        <authorList>
            <person name="Varghese N."/>
            <person name="Submissions S."/>
        </authorList>
    </citation>
    <scope>NUCLEOTIDE SEQUENCE [LARGE SCALE GENOMIC DNA]</scope>
    <source>
        <strain evidence="2">DSM 24724</strain>
    </source>
</reference>
<sequence>MENQYCYIEFDFTNEGNFKDLKDTFEVLKDSKNNSIRRDDKFWFETFPKYSLEKFTFLDSDLKPNFKTAEETELSWHFYSLIELLSINYEIEYIDLKETSHNKGILLYDAYSYPYGGINGLIVFLESFNCNPKIYDDGIGVYNYPHEELNKTKKSKWNFSSLKNLFKTAMLLLFFTLMASCNNKEKDLQLEKEVFYEVYPALIDSVWVNAIPTYVPPAPSGVDPSEYKLNRRNESKKRFNKELAESKQKKFPVDLVFFDEVIIRDHSKELQEHFKDAVISKDNVADTLEYKLDRKKLDAYTAFHLKYVSKIPRGNDRKFYNECCYSVPGIVLLSRIQFDDEKKYGVLTAGIECGGLCGYGYLIYIKKVNDKWVVDKIEDGWIA</sequence>
<dbReference type="EMBL" id="FRBT01000004">
    <property type="protein sequence ID" value="SHM14467.1"/>
    <property type="molecule type" value="Genomic_DNA"/>
</dbReference>
<evidence type="ECO:0000313" key="1">
    <source>
        <dbReference type="EMBL" id="SHM14467.1"/>
    </source>
</evidence>
<accession>A0A1M7GET6</accession>
<dbReference type="STRING" id="946677.SAMN05444484_104176"/>
<keyword evidence="2" id="KW-1185">Reference proteome</keyword>
<organism evidence="1 2">
    <name type="scientific">Flavobacterium chilense</name>
    <dbReference type="NCBI Taxonomy" id="946677"/>
    <lineage>
        <taxon>Bacteria</taxon>
        <taxon>Pseudomonadati</taxon>
        <taxon>Bacteroidota</taxon>
        <taxon>Flavobacteriia</taxon>
        <taxon>Flavobacteriales</taxon>
        <taxon>Flavobacteriaceae</taxon>
        <taxon>Flavobacterium</taxon>
    </lineage>
</organism>
<proteinExistence type="predicted"/>
<evidence type="ECO:0000313" key="2">
    <source>
        <dbReference type="Proteomes" id="UP000184028"/>
    </source>
</evidence>
<dbReference type="Proteomes" id="UP000184028">
    <property type="component" value="Unassembled WGS sequence"/>
</dbReference>
<dbReference type="RefSeq" id="WP_068843994.1">
    <property type="nucleotide sequence ID" value="NZ_FRBT01000004.1"/>
</dbReference>
<gene>
    <name evidence="1" type="ORF">SAMN05444484_104176</name>
</gene>